<evidence type="ECO:0000313" key="2">
    <source>
        <dbReference type="Proteomes" id="UP001054945"/>
    </source>
</evidence>
<dbReference type="EMBL" id="BPLR01009465">
    <property type="protein sequence ID" value="GIY32176.1"/>
    <property type="molecule type" value="Genomic_DNA"/>
</dbReference>
<proteinExistence type="predicted"/>
<evidence type="ECO:0000313" key="1">
    <source>
        <dbReference type="EMBL" id="GIY32176.1"/>
    </source>
</evidence>
<gene>
    <name evidence="1" type="ORF">CEXT_334791</name>
</gene>
<keyword evidence="2" id="KW-1185">Reference proteome</keyword>
<reference evidence="1 2" key="1">
    <citation type="submission" date="2021-06" db="EMBL/GenBank/DDBJ databases">
        <title>Caerostris extrusa draft genome.</title>
        <authorList>
            <person name="Kono N."/>
            <person name="Arakawa K."/>
        </authorList>
    </citation>
    <scope>NUCLEOTIDE SEQUENCE [LARGE SCALE GENOMIC DNA]</scope>
</reference>
<dbReference type="Proteomes" id="UP001054945">
    <property type="component" value="Unassembled WGS sequence"/>
</dbReference>
<sequence>MAIIGVELSCSFWKPSALPTKAGRNQDSTGKCAKKPLLEMQCRLRNDCSSLADFCIHSLEDQVCSLIPLVLSGLSSGETK</sequence>
<dbReference type="AlphaFoldDB" id="A0AAV4SG53"/>
<protein>
    <submittedName>
        <fullName evidence="1">Uncharacterized protein</fullName>
    </submittedName>
</protein>
<name>A0AAV4SG53_CAEEX</name>
<organism evidence="1 2">
    <name type="scientific">Caerostris extrusa</name>
    <name type="common">Bark spider</name>
    <name type="synonym">Caerostris bankana</name>
    <dbReference type="NCBI Taxonomy" id="172846"/>
    <lineage>
        <taxon>Eukaryota</taxon>
        <taxon>Metazoa</taxon>
        <taxon>Ecdysozoa</taxon>
        <taxon>Arthropoda</taxon>
        <taxon>Chelicerata</taxon>
        <taxon>Arachnida</taxon>
        <taxon>Araneae</taxon>
        <taxon>Araneomorphae</taxon>
        <taxon>Entelegynae</taxon>
        <taxon>Araneoidea</taxon>
        <taxon>Araneidae</taxon>
        <taxon>Caerostris</taxon>
    </lineage>
</organism>
<accession>A0AAV4SG53</accession>
<comment type="caution">
    <text evidence="1">The sequence shown here is derived from an EMBL/GenBank/DDBJ whole genome shotgun (WGS) entry which is preliminary data.</text>
</comment>